<dbReference type="GO" id="GO:0006824">
    <property type="term" value="P:cobalt ion transport"/>
    <property type="evidence" value="ECO:0007669"/>
    <property type="project" value="InterPro"/>
</dbReference>
<keyword evidence="4 6" id="KW-1133">Transmembrane helix</keyword>
<keyword evidence="5 6" id="KW-0472">Membrane</keyword>
<evidence type="ECO:0000256" key="4">
    <source>
        <dbReference type="ARBA" id="ARBA00022989"/>
    </source>
</evidence>
<dbReference type="GO" id="GO:0043190">
    <property type="term" value="C:ATP-binding cassette (ABC) transporter complex"/>
    <property type="evidence" value="ECO:0007669"/>
    <property type="project" value="InterPro"/>
</dbReference>
<evidence type="ECO:0000256" key="6">
    <source>
        <dbReference type="SAM" id="Phobius"/>
    </source>
</evidence>
<evidence type="ECO:0000313" key="7">
    <source>
        <dbReference type="EMBL" id="MDS3860643.1"/>
    </source>
</evidence>
<feature type="transmembrane region" description="Helical" evidence="6">
    <location>
        <begin position="80"/>
        <end position="99"/>
    </location>
</feature>
<dbReference type="PANTHER" id="PTHR34857">
    <property type="entry name" value="SLL0384 PROTEIN"/>
    <property type="match status" value="1"/>
</dbReference>
<dbReference type="NCBIfam" id="TIGR02454">
    <property type="entry name" value="ECF_T_CbiQ"/>
    <property type="match status" value="1"/>
</dbReference>
<feature type="transmembrane region" description="Helical" evidence="6">
    <location>
        <begin position="152"/>
        <end position="171"/>
    </location>
</feature>
<gene>
    <name evidence="7" type="primary">cbiQ</name>
    <name evidence="7" type="ORF">RIF25_07440</name>
</gene>
<dbReference type="InterPro" id="IPR003339">
    <property type="entry name" value="ABC/ECF_trnsptr_transmembrane"/>
</dbReference>
<dbReference type="RefSeq" id="WP_322877912.1">
    <property type="nucleotide sequence ID" value="NZ_JAVMIP010000005.1"/>
</dbReference>
<dbReference type="Pfam" id="PF02361">
    <property type="entry name" value="CbiQ"/>
    <property type="match status" value="1"/>
</dbReference>
<evidence type="ECO:0000256" key="1">
    <source>
        <dbReference type="ARBA" id="ARBA00004651"/>
    </source>
</evidence>
<protein>
    <submittedName>
        <fullName evidence="7">Cobalt ECF transporter T component CbiQ</fullName>
    </submittedName>
</protein>
<dbReference type="Proteomes" id="UP001268256">
    <property type="component" value="Unassembled WGS sequence"/>
</dbReference>
<dbReference type="EMBL" id="JAVMIP010000005">
    <property type="protein sequence ID" value="MDS3860643.1"/>
    <property type="molecule type" value="Genomic_DNA"/>
</dbReference>
<proteinExistence type="predicted"/>
<evidence type="ECO:0000313" key="8">
    <source>
        <dbReference type="Proteomes" id="UP001268256"/>
    </source>
</evidence>
<accession>A0AAE4FQZ2</accession>
<sequence>MLLHIHSVLPIQAAVNSTPWQTLTPPGRILCAGLGVFAIALTPNGQWLTWLVYGLAVLGLVILSQINLGELGKRLVVELLFLNVIILGTLFRSGGDVVWSYGLIRITSQGLVIMGSVAAKMLLSLILLNILTLTTSVSDLIHGLARLKVPPLLIGVLGAMYRYLGLLISEFQATHRAAQARNLMTTPGTIRLVISHSIGSLFIRTYERGERIYQAMAARGSGIAHNFAVSPYDPTDSRPDCYALMVTVLIAVAGQVSHYL</sequence>
<feature type="transmembrane region" description="Helical" evidence="6">
    <location>
        <begin position="111"/>
        <end position="132"/>
    </location>
</feature>
<keyword evidence="8" id="KW-1185">Reference proteome</keyword>
<dbReference type="CDD" id="cd16914">
    <property type="entry name" value="EcfT"/>
    <property type="match status" value="1"/>
</dbReference>
<dbReference type="PANTHER" id="PTHR34857:SF2">
    <property type="entry name" value="SLL0384 PROTEIN"/>
    <property type="match status" value="1"/>
</dbReference>
<reference evidence="8" key="1">
    <citation type="submission" date="2023-07" db="EMBL/GenBank/DDBJ databases">
        <authorList>
            <person name="Luz R."/>
            <person name="Cordeiro R."/>
            <person name="Fonseca A."/>
            <person name="Goncalves V."/>
        </authorList>
    </citation>
    <scope>NUCLEOTIDE SEQUENCE [LARGE SCALE GENOMIC DNA]</scope>
    <source>
        <strain evidence="8">BACA0444</strain>
    </source>
</reference>
<comment type="subcellular location">
    <subcellularLocation>
        <location evidence="1">Cell membrane</location>
        <topology evidence="1">Multi-pass membrane protein</topology>
    </subcellularLocation>
</comment>
<keyword evidence="2" id="KW-1003">Cell membrane</keyword>
<comment type="caution">
    <text evidence="7">The sequence shown here is derived from an EMBL/GenBank/DDBJ whole genome shotgun (WGS) entry which is preliminary data.</text>
</comment>
<keyword evidence="3 6" id="KW-0812">Transmembrane</keyword>
<dbReference type="InterPro" id="IPR012809">
    <property type="entry name" value="ECF_CbiQ"/>
</dbReference>
<organism evidence="7 8">
    <name type="scientific">Pseudocalidococcus azoricus BACA0444</name>
    <dbReference type="NCBI Taxonomy" id="2918990"/>
    <lineage>
        <taxon>Bacteria</taxon>
        <taxon>Bacillati</taxon>
        <taxon>Cyanobacteriota</taxon>
        <taxon>Cyanophyceae</taxon>
        <taxon>Acaryochloridales</taxon>
        <taxon>Thermosynechococcaceae</taxon>
        <taxon>Pseudocalidococcus</taxon>
        <taxon>Pseudocalidococcus azoricus</taxon>
    </lineage>
</organism>
<dbReference type="AlphaFoldDB" id="A0AAE4FQZ2"/>
<dbReference type="InterPro" id="IPR051611">
    <property type="entry name" value="ECF_transporter_component"/>
</dbReference>
<evidence type="ECO:0000256" key="2">
    <source>
        <dbReference type="ARBA" id="ARBA00022475"/>
    </source>
</evidence>
<evidence type="ECO:0000256" key="3">
    <source>
        <dbReference type="ARBA" id="ARBA00022692"/>
    </source>
</evidence>
<name>A0AAE4FQZ2_9CYAN</name>
<evidence type="ECO:0000256" key="5">
    <source>
        <dbReference type="ARBA" id="ARBA00023136"/>
    </source>
</evidence>
<feature type="transmembrane region" description="Helical" evidence="6">
    <location>
        <begin position="48"/>
        <end position="68"/>
    </location>
</feature>